<feature type="region of interest" description="Disordered" evidence="5">
    <location>
        <begin position="8"/>
        <end position="31"/>
    </location>
</feature>
<feature type="domain" description="RING-type" evidence="6">
    <location>
        <begin position="188"/>
        <end position="228"/>
    </location>
</feature>
<evidence type="ECO:0000259" key="7">
    <source>
        <dbReference type="PROSITE" id="PS50271"/>
    </source>
</evidence>
<dbReference type="GO" id="GO:0007265">
    <property type="term" value="P:Ras protein signal transduction"/>
    <property type="evidence" value="ECO:0007669"/>
    <property type="project" value="TreeGrafter"/>
</dbReference>
<dbReference type="PROSITE" id="PS50271">
    <property type="entry name" value="ZF_UBP"/>
    <property type="match status" value="1"/>
</dbReference>
<keyword evidence="1" id="KW-0479">Metal-binding</keyword>
<evidence type="ECO:0000256" key="3">
    <source>
        <dbReference type="ARBA" id="ARBA00022833"/>
    </source>
</evidence>
<feature type="region of interest" description="Disordered" evidence="5">
    <location>
        <begin position="308"/>
        <end position="327"/>
    </location>
</feature>
<dbReference type="RefSeq" id="XP_005650512.1">
    <property type="nucleotide sequence ID" value="XM_005650455.1"/>
</dbReference>
<organism evidence="8 9">
    <name type="scientific">Coccomyxa subellipsoidea (strain C-169)</name>
    <name type="common">Green microalga</name>
    <dbReference type="NCBI Taxonomy" id="574566"/>
    <lineage>
        <taxon>Eukaryota</taxon>
        <taxon>Viridiplantae</taxon>
        <taxon>Chlorophyta</taxon>
        <taxon>core chlorophytes</taxon>
        <taxon>Trebouxiophyceae</taxon>
        <taxon>Trebouxiophyceae incertae sedis</taxon>
        <taxon>Coccomyxaceae</taxon>
        <taxon>Coccomyxa</taxon>
        <taxon>Coccomyxa subellipsoidea</taxon>
    </lineage>
</organism>
<feature type="compositionally biased region" description="Low complexity" evidence="5">
    <location>
        <begin position="10"/>
        <end position="30"/>
    </location>
</feature>
<dbReference type="CDD" id="cd16457">
    <property type="entry name" value="RING-H2_BRAP2"/>
    <property type="match status" value="1"/>
</dbReference>
<evidence type="ECO:0000256" key="1">
    <source>
        <dbReference type="ARBA" id="ARBA00022723"/>
    </source>
</evidence>
<evidence type="ECO:0000256" key="5">
    <source>
        <dbReference type="SAM" id="MobiDB-lite"/>
    </source>
</evidence>
<dbReference type="EMBL" id="AGSI01000003">
    <property type="protein sequence ID" value="EIE25968.1"/>
    <property type="molecule type" value="Genomic_DNA"/>
</dbReference>
<evidence type="ECO:0000313" key="9">
    <source>
        <dbReference type="Proteomes" id="UP000007264"/>
    </source>
</evidence>
<dbReference type="InterPro" id="IPR001841">
    <property type="entry name" value="Znf_RING"/>
</dbReference>
<evidence type="ECO:0000313" key="8">
    <source>
        <dbReference type="EMBL" id="EIE25968.1"/>
    </source>
</evidence>
<accession>I0Z5P9</accession>
<dbReference type="STRING" id="574566.I0Z5P9"/>
<dbReference type="GeneID" id="17043972"/>
<feature type="domain" description="UBP-type" evidence="7">
    <location>
        <begin position="225"/>
        <end position="316"/>
    </location>
</feature>
<keyword evidence="9" id="KW-1185">Reference proteome</keyword>
<keyword evidence="3" id="KW-0862">Zinc</keyword>
<evidence type="ECO:0000256" key="2">
    <source>
        <dbReference type="ARBA" id="ARBA00022771"/>
    </source>
</evidence>
<dbReference type="KEGG" id="csl:COCSUDRAFT_12621"/>
<comment type="caution">
    <text evidence="8">The sequence shown here is derived from an EMBL/GenBank/DDBJ whole genome shotgun (WGS) entry which is preliminary data.</text>
</comment>
<dbReference type="eggNOG" id="KOG0804">
    <property type="taxonomic scope" value="Eukaryota"/>
</dbReference>
<dbReference type="AlphaFoldDB" id="I0Z5P9"/>
<dbReference type="PANTHER" id="PTHR24007:SF7">
    <property type="entry name" value="BRCA1-ASSOCIATED PROTEIN"/>
    <property type="match status" value="1"/>
</dbReference>
<dbReference type="Proteomes" id="UP000007264">
    <property type="component" value="Unassembled WGS sequence"/>
</dbReference>
<dbReference type="InterPro" id="IPR013083">
    <property type="entry name" value="Znf_RING/FYVE/PHD"/>
</dbReference>
<dbReference type="Pfam" id="PF02148">
    <property type="entry name" value="zf-UBP"/>
    <property type="match status" value="1"/>
</dbReference>
<keyword evidence="2 4" id="KW-0863">Zinc-finger</keyword>
<evidence type="ECO:0000256" key="4">
    <source>
        <dbReference type="PROSITE-ProRule" id="PRU00502"/>
    </source>
</evidence>
<dbReference type="PANTHER" id="PTHR24007">
    <property type="entry name" value="BRCA1-ASSOCIATED PROTEIN"/>
    <property type="match status" value="1"/>
</dbReference>
<dbReference type="InterPro" id="IPR001607">
    <property type="entry name" value="Znf_UBP"/>
</dbReference>
<dbReference type="Gene3D" id="3.30.40.10">
    <property type="entry name" value="Zinc/RING finger domain, C3HC4 (zinc finger)"/>
    <property type="match status" value="2"/>
</dbReference>
<dbReference type="GO" id="GO:0005737">
    <property type="term" value="C:cytoplasm"/>
    <property type="evidence" value="ECO:0007669"/>
    <property type="project" value="TreeGrafter"/>
</dbReference>
<reference evidence="8 9" key="1">
    <citation type="journal article" date="2012" name="Genome Biol.">
        <title>The genome of the polar eukaryotic microalga coccomyxa subellipsoidea reveals traits of cold adaptation.</title>
        <authorList>
            <person name="Blanc G."/>
            <person name="Agarkova I."/>
            <person name="Grimwood J."/>
            <person name="Kuo A."/>
            <person name="Brueggeman A."/>
            <person name="Dunigan D."/>
            <person name="Gurnon J."/>
            <person name="Ladunga I."/>
            <person name="Lindquist E."/>
            <person name="Lucas S."/>
            <person name="Pangilinan J."/>
            <person name="Proschold T."/>
            <person name="Salamov A."/>
            <person name="Schmutz J."/>
            <person name="Weeks D."/>
            <person name="Yamada T."/>
            <person name="Claverie J.M."/>
            <person name="Grigoriev I."/>
            <person name="Van Etten J."/>
            <person name="Lomsadze A."/>
            <person name="Borodovsky M."/>
        </authorList>
    </citation>
    <scope>NUCLEOTIDE SEQUENCE [LARGE SCALE GENOMIC DNA]</scope>
    <source>
        <strain evidence="8 9">C-169</strain>
    </source>
</reference>
<dbReference type="InterPro" id="IPR011422">
    <property type="entry name" value="BRAP2/ETP1_RRM"/>
</dbReference>
<evidence type="ECO:0000259" key="6">
    <source>
        <dbReference type="PROSITE" id="PS50089"/>
    </source>
</evidence>
<dbReference type="Pfam" id="PF07576">
    <property type="entry name" value="BRAP2"/>
    <property type="match status" value="1"/>
</dbReference>
<name>I0Z5P9_COCSC</name>
<protein>
    <submittedName>
        <fullName evidence="8">Zf-UBP-domain-containing protein</fullName>
    </submittedName>
</protein>
<dbReference type="GO" id="GO:0016567">
    <property type="term" value="P:protein ubiquitination"/>
    <property type="evidence" value="ECO:0007669"/>
    <property type="project" value="TreeGrafter"/>
</dbReference>
<proteinExistence type="predicted"/>
<dbReference type="GO" id="GO:0008270">
    <property type="term" value="F:zinc ion binding"/>
    <property type="evidence" value="ECO:0007669"/>
    <property type="project" value="UniProtKB-KW"/>
</dbReference>
<dbReference type="SMART" id="SM00184">
    <property type="entry name" value="RING"/>
    <property type="match status" value="1"/>
</dbReference>
<dbReference type="PROSITE" id="PS50089">
    <property type="entry name" value="ZF_RING_2"/>
    <property type="match status" value="1"/>
</dbReference>
<dbReference type="InterPro" id="IPR047243">
    <property type="entry name" value="RING-H2_BRAP2"/>
</dbReference>
<dbReference type="SUPFAM" id="SSF57850">
    <property type="entry name" value="RING/U-box"/>
    <property type="match status" value="2"/>
</dbReference>
<dbReference type="OrthoDB" id="273556at2759"/>
<gene>
    <name evidence="8" type="ORF">COCSUDRAFT_12621</name>
</gene>
<dbReference type="SMART" id="SM00290">
    <property type="entry name" value="ZnF_UBP"/>
    <property type="match status" value="1"/>
</dbReference>
<sequence length="327" mass="35641">MYAVKIEVNSGKTGEGSSASSSGVPSADAGPCSNADVDEIQVSVGNPRVEHVTGIVHLYRQTHGRDEAGTFSPKLPVGRGDRLCALALPSDMGVAEFCSYVGAYLPQIKDMRLVRREGGRAACMVLLRFISVATTDEFYLNFNNKPFSSLEPELMCRLVFVKDLEFISSTDGTSVPTPPAGQTELPTCPVCLERLDEHISGIVTTVCNHRFHNECLQRWGDTSCPVCRYCSGASSADSHCLTCGTSRDLWMCLICGHMGCGRYREGHAAKHSEETGHSYALELEAQRVWDYASDNYVHRLVQSKKNGKLVELPSPDPVSSRRDGASL</sequence>
<dbReference type="GO" id="GO:0061630">
    <property type="term" value="F:ubiquitin protein ligase activity"/>
    <property type="evidence" value="ECO:0007669"/>
    <property type="project" value="TreeGrafter"/>
</dbReference>
<dbReference type="Pfam" id="PF13639">
    <property type="entry name" value="zf-RING_2"/>
    <property type="match status" value="1"/>
</dbReference>